<evidence type="ECO:0000313" key="7">
    <source>
        <dbReference type="Proteomes" id="UP000677228"/>
    </source>
</evidence>
<dbReference type="Proteomes" id="UP000682733">
    <property type="component" value="Unassembled WGS sequence"/>
</dbReference>
<protein>
    <recommendedName>
        <fullName evidence="4">FLYWCH-type domain-containing protein</fullName>
    </recommendedName>
</protein>
<dbReference type="EMBL" id="CAJNOK010004625">
    <property type="protein sequence ID" value="CAF0943866.1"/>
    <property type="molecule type" value="Genomic_DNA"/>
</dbReference>
<dbReference type="Gene3D" id="2.20.25.240">
    <property type="match status" value="1"/>
</dbReference>
<sequence length="416" mass="49188">MNVTFLNTSRDNPLLVYQGYSYIQDGSYKNKTYWKCEHSRDPNNKCHARIHTDLITNKVIFVSSHKHHHSSNEMKLEIRQVYNDVKQQAIGNNQEIDDLISNSIAKMSIEARKRLPKVKNIKRLVDYHRTKKLRKNSKQIDISCSLTKTLKQEKFLYYDSGIESENRVIILTMKDKLTLLTDSLDFHIDSNELNISNLFSIFHVFYVNYQGKFIPVLFALLENKSCYDLLFKQILLLIPNWNPLLFLSDYDIMLIDSVKRLFSGIRVTGSYYHYRKYVLEKLNIDSEYAINRFVSLAFVSVKQVDESFKQLKNELEYDEFINSFQQTFIDQLAPFPIEFWNIHDTRVDSLKMAKDIEYWHSYFQNGLDVNTSLNLHKFLRKLEILEYIQTETRLNTTAPASDLNEIVHNIQLLEEK</sequence>
<feature type="domain" description="FLYWCH-type" evidence="4">
    <location>
        <begin position="5"/>
        <end position="69"/>
    </location>
</feature>
<name>A0A8S2DI46_9BILA</name>
<reference evidence="5" key="1">
    <citation type="submission" date="2021-02" db="EMBL/GenBank/DDBJ databases">
        <authorList>
            <person name="Nowell W R."/>
        </authorList>
    </citation>
    <scope>NUCLEOTIDE SEQUENCE</scope>
</reference>
<evidence type="ECO:0000256" key="3">
    <source>
        <dbReference type="ARBA" id="ARBA00022833"/>
    </source>
</evidence>
<evidence type="ECO:0000259" key="4">
    <source>
        <dbReference type="Pfam" id="PF04500"/>
    </source>
</evidence>
<organism evidence="5 7">
    <name type="scientific">Didymodactylos carnosus</name>
    <dbReference type="NCBI Taxonomy" id="1234261"/>
    <lineage>
        <taxon>Eukaryota</taxon>
        <taxon>Metazoa</taxon>
        <taxon>Spiralia</taxon>
        <taxon>Gnathifera</taxon>
        <taxon>Rotifera</taxon>
        <taxon>Eurotatoria</taxon>
        <taxon>Bdelloidea</taxon>
        <taxon>Philodinida</taxon>
        <taxon>Philodinidae</taxon>
        <taxon>Didymodactylos</taxon>
    </lineage>
</organism>
<dbReference type="GO" id="GO:0008270">
    <property type="term" value="F:zinc ion binding"/>
    <property type="evidence" value="ECO:0007669"/>
    <property type="project" value="UniProtKB-KW"/>
</dbReference>
<evidence type="ECO:0000313" key="5">
    <source>
        <dbReference type="EMBL" id="CAF0943866.1"/>
    </source>
</evidence>
<dbReference type="Proteomes" id="UP000677228">
    <property type="component" value="Unassembled WGS sequence"/>
</dbReference>
<dbReference type="AlphaFoldDB" id="A0A8S2DI46"/>
<proteinExistence type="predicted"/>
<dbReference type="InterPro" id="IPR007588">
    <property type="entry name" value="Znf_FLYWCH"/>
</dbReference>
<gene>
    <name evidence="5" type="ORF">OVA965_LOCUS11781</name>
    <name evidence="6" type="ORF">TMI583_LOCUS11785</name>
</gene>
<keyword evidence="2" id="KW-0863">Zinc-finger</keyword>
<evidence type="ECO:0000256" key="1">
    <source>
        <dbReference type="ARBA" id="ARBA00022723"/>
    </source>
</evidence>
<dbReference type="Pfam" id="PF04500">
    <property type="entry name" value="FLYWCH"/>
    <property type="match status" value="1"/>
</dbReference>
<keyword evidence="1" id="KW-0479">Metal-binding</keyword>
<evidence type="ECO:0000256" key="2">
    <source>
        <dbReference type="ARBA" id="ARBA00022771"/>
    </source>
</evidence>
<comment type="caution">
    <text evidence="5">The sequence shown here is derived from an EMBL/GenBank/DDBJ whole genome shotgun (WGS) entry which is preliminary data.</text>
</comment>
<accession>A0A8S2DI46</accession>
<evidence type="ECO:0000313" key="6">
    <source>
        <dbReference type="EMBL" id="CAF3718620.1"/>
    </source>
</evidence>
<dbReference type="EMBL" id="CAJOBA010004629">
    <property type="protein sequence ID" value="CAF3718620.1"/>
    <property type="molecule type" value="Genomic_DNA"/>
</dbReference>
<keyword evidence="3" id="KW-0862">Zinc</keyword>